<feature type="binding site" evidence="4">
    <location>
        <position position="155"/>
    </location>
    <ligand>
        <name>a divalent metal cation</name>
        <dbReference type="ChEBI" id="CHEBI:60240"/>
        <label>2</label>
    </ligand>
</feature>
<dbReference type="InterPro" id="IPR032466">
    <property type="entry name" value="Metal_Hydrolase"/>
</dbReference>
<dbReference type="PATRIC" id="fig|880071.3.peg.551"/>
<dbReference type="GO" id="GO:0046872">
    <property type="term" value="F:metal ion binding"/>
    <property type="evidence" value="ECO:0007669"/>
    <property type="project" value="UniProtKB-KW"/>
</dbReference>
<proteinExistence type="inferred from homology"/>
<dbReference type="STRING" id="880071.Fleli_0584"/>
<evidence type="ECO:0000256" key="4">
    <source>
        <dbReference type="PIRSR" id="PIRSR005902-1"/>
    </source>
</evidence>
<evidence type="ECO:0000256" key="3">
    <source>
        <dbReference type="ARBA" id="ARBA00022801"/>
    </source>
</evidence>
<dbReference type="RefSeq" id="WP_014796510.1">
    <property type="nucleotide sequence ID" value="NC_018018.1"/>
</dbReference>
<organism evidence="5 6">
    <name type="scientific">Bernardetia litoralis (strain ATCC 23117 / DSM 6794 / NBRC 15988 / NCIMB 1366 / Fx l1 / Sio-4)</name>
    <name type="common">Flexibacter litoralis</name>
    <dbReference type="NCBI Taxonomy" id="880071"/>
    <lineage>
        <taxon>Bacteria</taxon>
        <taxon>Pseudomonadati</taxon>
        <taxon>Bacteroidota</taxon>
        <taxon>Cytophagia</taxon>
        <taxon>Cytophagales</taxon>
        <taxon>Bernardetiaceae</taxon>
        <taxon>Bernardetia</taxon>
    </lineage>
</organism>
<dbReference type="Pfam" id="PF01026">
    <property type="entry name" value="TatD_DNase"/>
    <property type="match status" value="1"/>
</dbReference>
<comment type="similarity">
    <text evidence="1">Belongs to the metallo-dependent hydrolases superfamily. TatD-type hydrolase family.</text>
</comment>
<dbReference type="GO" id="GO:0005829">
    <property type="term" value="C:cytosol"/>
    <property type="evidence" value="ECO:0007669"/>
    <property type="project" value="TreeGrafter"/>
</dbReference>
<feature type="binding site" evidence="4">
    <location>
        <position position="7"/>
    </location>
    <ligand>
        <name>a divalent metal cation</name>
        <dbReference type="ChEBI" id="CHEBI:60240"/>
        <label>1</label>
    </ligand>
</feature>
<dbReference type="HOGENOM" id="CLU_031506_4_0_10"/>
<dbReference type="GO" id="GO:0016788">
    <property type="term" value="F:hydrolase activity, acting on ester bonds"/>
    <property type="evidence" value="ECO:0007669"/>
    <property type="project" value="InterPro"/>
</dbReference>
<keyword evidence="2 4" id="KW-0479">Metal-binding</keyword>
<dbReference type="OrthoDB" id="9810005at2"/>
<reference evidence="6" key="1">
    <citation type="submission" date="2012-06" db="EMBL/GenBank/DDBJ databases">
        <title>The complete genome of Flexibacter litoralis DSM 6794.</title>
        <authorList>
            <person name="Lucas S."/>
            <person name="Copeland A."/>
            <person name="Lapidus A."/>
            <person name="Glavina del Rio T."/>
            <person name="Dalin E."/>
            <person name="Tice H."/>
            <person name="Bruce D."/>
            <person name="Goodwin L."/>
            <person name="Pitluck S."/>
            <person name="Peters L."/>
            <person name="Ovchinnikova G."/>
            <person name="Lu M."/>
            <person name="Kyrpides N."/>
            <person name="Mavromatis K."/>
            <person name="Ivanova N."/>
            <person name="Brettin T."/>
            <person name="Detter J.C."/>
            <person name="Han C."/>
            <person name="Larimer F."/>
            <person name="Land M."/>
            <person name="Hauser L."/>
            <person name="Markowitz V."/>
            <person name="Cheng J.-F."/>
            <person name="Hugenholtz P."/>
            <person name="Woyke T."/>
            <person name="Wu D."/>
            <person name="Spring S."/>
            <person name="Lang E."/>
            <person name="Kopitz M."/>
            <person name="Brambilla E."/>
            <person name="Klenk H.-P."/>
            <person name="Eisen J.A."/>
        </authorList>
    </citation>
    <scope>NUCLEOTIDE SEQUENCE [LARGE SCALE GENOMIC DNA]</scope>
    <source>
        <strain evidence="6">ATCC 23117 / DSM 6794 / NBRC 15988 / NCIMB 1366 / Sio-4</strain>
    </source>
</reference>
<dbReference type="PIRSF" id="PIRSF005902">
    <property type="entry name" value="DNase_TatD"/>
    <property type="match status" value="1"/>
</dbReference>
<evidence type="ECO:0000313" key="5">
    <source>
        <dbReference type="EMBL" id="AFM03050.1"/>
    </source>
</evidence>
<evidence type="ECO:0000256" key="2">
    <source>
        <dbReference type="ARBA" id="ARBA00022723"/>
    </source>
</evidence>
<feature type="binding site" evidence="4">
    <location>
        <position position="204"/>
    </location>
    <ligand>
        <name>a divalent metal cation</name>
        <dbReference type="ChEBI" id="CHEBI:60240"/>
        <label>1</label>
    </ligand>
</feature>
<dbReference type="InterPro" id="IPR001130">
    <property type="entry name" value="TatD-like"/>
</dbReference>
<feature type="binding site" evidence="4">
    <location>
        <position position="9"/>
    </location>
    <ligand>
        <name>a divalent metal cation</name>
        <dbReference type="ChEBI" id="CHEBI:60240"/>
        <label>1</label>
    </ligand>
</feature>
<dbReference type="PROSITE" id="PS01091">
    <property type="entry name" value="TATD_3"/>
    <property type="match status" value="1"/>
</dbReference>
<dbReference type="Proteomes" id="UP000006054">
    <property type="component" value="Chromosome"/>
</dbReference>
<feature type="binding site" evidence="4">
    <location>
        <position position="130"/>
    </location>
    <ligand>
        <name>a divalent metal cation</name>
        <dbReference type="ChEBI" id="CHEBI:60240"/>
        <label>2</label>
    </ligand>
</feature>
<dbReference type="PANTHER" id="PTHR46124:SF4">
    <property type="entry name" value="HYDROLASE TATD"/>
    <property type="match status" value="1"/>
</dbReference>
<dbReference type="SUPFAM" id="SSF51556">
    <property type="entry name" value="Metallo-dependent hydrolases"/>
    <property type="match status" value="1"/>
</dbReference>
<dbReference type="AlphaFoldDB" id="I4AGG5"/>
<dbReference type="GO" id="GO:0004536">
    <property type="term" value="F:DNA nuclease activity"/>
    <property type="evidence" value="ECO:0007669"/>
    <property type="project" value="InterPro"/>
</dbReference>
<dbReference type="InterPro" id="IPR018228">
    <property type="entry name" value="DNase_TatD-rel_CS"/>
</dbReference>
<name>I4AGG5_BERLS</name>
<evidence type="ECO:0000256" key="1">
    <source>
        <dbReference type="ARBA" id="ARBA00009275"/>
    </source>
</evidence>
<keyword evidence="6" id="KW-1185">Reference proteome</keyword>
<protein>
    <submittedName>
        <fullName evidence="5">Hydrolase, TatD family</fullName>
    </submittedName>
</protein>
<keyword evidence="3 5" id="KW-0378">Hydrolase</keyword>
<dbReference type="EMBL" id="CP003345">
    <property type="protein sequence ID" value="AFM03050.1"/>
    <property type="molecule type" value="Genomic_DNA"/>
</dbReference>
<dbReference type="PANTHER" id="PTHR46124">
    <property type="entry name" value="D-AMINOACYL-TRNA DEACYLASE"/>
    <property type="match status" value="1"/>
</dbReference>
<dbReference type="KEGG" id="fli:Fleli_0584"/>
<sequence length="257" mass="29812">MNFIDTHAHLYDKKFKPDWNELVDRMNDTGIERVYLPNIDHTSIEPMFEIEQKDEKRFIPMMGLHPCYVKKDFEKELYIVEEWLNKRKFTAIGEIGLDLHWDKTFFEQQKEAFIIQINWAKKLKIPIAIHTRDSIDEALEILEAHKDENLKGVLHCFGGTLEQAERIQKLDFLLGIGGVVTYKNGGLDKVLPNIDLKHLILETDAPYLSPVPHRGKRNESSYIPIISKQIADIKGVTIKEVAEKTTQNAKELFGTRD</sequence>
<dbReference type="eggNOG" id="COG0084">
    <property type="taxonomic scope" value="Bacteria"/>
</dbReference>
<dbReference type="FunFam" id="3.20.20.140:FF:000005">
    <property type="entry name" value="TatD family hydrolase"/>
    <property type="match status" value="1"/>
</dbReference>
<dbReference type="CDD" id="cd01310">
    <property type="entry name" value="TatD_DNAse"/>
    <property type="match status" value="1"/>
</dbReference>
<dbReference type="InterPro" id="IPR015991">
    <property type="entry name" value="TatD/YcfH-like"/>
</dbReference>
<feature type="binding site" evidence="4">
    <location>
        <position position="94"/>
    </location>
    <ligand>
        <name>a divalent metal cation</name>
        <dbReference type="ChEBI" id="CHEBI:60240"/>
        <label>1</label>
    </ligand>
</feature>
<dbReference type="NCBIfam" id="TIGR00010">
    <property type="entry name" value="YchF/TatD family DNA exonuclease"/>
    <property type="match status" value="1"/>
</dbReference>
<evidence type="ECO:0000313" key="6">
    <source>
        <dbReference type="Proteomes" id="UP000006054"/>
    </source>
</evidence>
<dbReference type="Gene3D" id="3.20.20.140">
    <property type="entry name" value="Metal-dependent hydrolases"/>
    <property type="match status" value="1"/>
</dbReference>
<gene>
    <name evidence="5" type="ordered locus">Fleli_0584</name>
</gene>
<accession>I4AGG5</accession>